<accession>A0A7X3LWM3</accession>
<sequence>MEFSFFLKVFAALFAIMNPFANLPVFLSLTDDRDEAGKRAVAVTTFIGIAVGSVIVFFAGEAVLKVFGIGLDDFRLAGGFLILLIAISMLHGSQSSSHAGTAKEQDHQAAQDNPAIYPLTVPILLGPGTISTIIIFRHQAHSPAMDIAVAAALAAIVVLLGVFFLAGPALGRLLGQTATSVMSRLMGMILAAIAMEMMVSSLKTLWPGLA</sequence>
<keyword evidence="5 7" id="KW-1133">Transmembrane helix</keyword>
<dbReference type="RefSeq" id="WP_160776634.1">
    <property type="nucleotide sequence ID" value="NZ_WUMV01000007.1"/>
</dbReference>
<gene>
    <name evidence="8" type="ORF">GR183_15950</name>
</gene>
<feature type="transmembrane region" description="Helical" evidence="7">
    <location>
        <begin position="148"/>
        <end position="173"/>
    </location>
</feature>
<proteinExistence type="inferred from homology"/>
<organism evidence="8 9">
    <name type="scientific">Stappia sediminis</name>
    <dbReference type="NCBI Taxonomy" id="2692190"/>
    <lineage>
        <taxon>Bacteria</taxon>
        <taxon>Pseudomonadati</taxon>
        <taxon>Pseudomonadota</taxon>
        <taxon>Alphaproteobacteria</taxon>
        <taxon>Hyphomicrobiales</taxon>
        <taxon>Stappiaceae</taxon>
        <taxon>Stappia</taxon>
    </lineage>
</organism>
<dbReference type="AlphaFoldDB" id="A0A7X3LWM3"/>
<evidence type="ECO:0000256" key="3">
    <source>
        <dbReference type="ARBA" id="ARBA00022475"/>
    </source>
</evidence>
<feature type="transmembrane region" description="Helical" evidence="7">
    <location>
        <begin position="76"/>
        <end position="94"/>
    </location>
</feature>
<dbReference type="EMBL" id="WUMV01000007">
    <property type="protein sequence ID" value="MXN66408.1"/>
    <property type="molecule type" value="Genomic_DNA"/>
</dbReference>
<dbReference type="NCBIfam" id="TIGR00427">
    <property type="entry name" value="NAAT family transporter"/>
    <property type="match status" value="1"/>
</dbReference>
<comment type="subcellular location">
    <subcellularLocation>
        <location evidence="1 7">Cell membrane</location>
        <topology evidence="1 7">Multi-pass membrane protein</topology>
    </subcellularLocation>
</comment>
<keyword evidence="9" id="KW-1185">Reference proteome</keyword>
<evidence type="ECO:0000313" key="8">
    <source>
        <dbReference type="EMBL" id="MXN66408.1"/>
    </source>
</evidence>
<evidence type="ECO:0000313" key="9">
    <source>
        <dbReference type="Proteomes" id="UP000433101"/>
    </source>
</evidence>
<dbReference type="PANTHER" id="PTHR33508:SF1">
    <property type="entry name" value="UPF0056 MEMBRANE PROTEIN YHCE"/>
    <property type="match status" value="1"/>
</dbReference>
<keyword evidence="4 7" id="KW-0812">Transmembrane</keyword>
<evidence type="ECO:0000256" key="4">
    <source>
        <dbReference type="ARBA" id="ARBA00022692"/>
    </source>
</evidence>
<keyword evidence="3" id="KW-1003">Cell membrane</keyword>
<feature type="transmembrane region" description="Helical" evidence="7">
    <location>
        <begin position="115"/>
        <end position="136"/>
    </location>
</feature>
<evidence type="ECO:0000256" key="6">
    <source>
        <dbReference type="ARBA" id="ARBA00023136"/>
    </source>
</evidence>
<name>A0A7X3LWM3_9HYPH</name>
<feature type="transmembrane region" description="Helical" evidence="7">
    <location>
        <begin position="41"/>
        <end position="64"/>
    </location>
</feature>
<dbReference type="Pfam" id="PF01914">
    <property type="entry name" value="MarC"/>
    <property type="match status" value="1"/>
</dbReference>
<evidence type="ECO:0000256" key="2">
    <source>
        <dbReference type="ARBA" id="ARBA00009784"/>
    </source>
</evidence>
<dbReference type="PANTHER" id="PTHR33508">
    <property type="entry name" value="UPF0056 MEMBRANE PROTEIN YHCE"/>
    <property type="match status" value="1"/>
</dbReference>
<reference evidence="8 9" key="1">
    <citation type="submission" date="2019-12" db="EMBL/GenBank/DDBJ databases">
        <authorList>
            <person name="Li M."/>
        </authorList>
    </citation>
    <scope>NUCLEOTIDE SEQUENCE [LARGE SCALE GENOMIC DNA]</scope>
    <source>
        <strain evidence="8 9">GBMRC 2046</strain>
    </source>
</reference>
<evidence type="ECO:0000256" key="5">
    <source>
        <dbReference type="ARBA" id="ARBA00022989"/>
    </source>
</evidence>
<feature type="transmembrane region" description="Helical" evidence="7">
    <location>
        <begin position="185"/>
        <end position="206"/>
    </location>
</feature>
<keyword evidence="6 7" id="KW-0472">Membrane</keyword>
<comment type="similarity">
    <text evidence="2 7">Belongs to the UPF0056 (MarC) family.</text>
</comment>
<protein>
    <recommendedName>
        <fullName evidence="7">UPF0056 membrane protein</fullName>
    </recommendedName>
</protein>
<comment type="caution">
    <text evidence="8">The sequence shown here is derived from an EMBL/GenBank/DDBJ whole genome shotgun (WGS) entry which is preliminary data.</text>
</comment>
<feature type="transmembrane region" description="Helical" evidence="7">
    <location>
        <begin position="6"/>
        <end position="29"/>
    </location>
</feature>
<dbReference type="Proteomes" id="UP000433101">
    <property type="component" value="Unassembled WGS sequence"/>
</dbReference>
<evidence type="ECO:0000256" key="7">
    <source>
        <dbReference type="RuleBase" id="RU362048"/>
    </source>
</evidence>
<dbReference type="GO" id="GO:0005886">
    <property type="term" value="C:plasma membrane"/>
    <property type="evidence" value="ECO:0007669"/>
    <property type="project" value="UniProtKB-SubCell"/>
</dbReference>
<evidence type="ECO:0000256" key="1">
    <source>
        <dbReference type="ARBA" id="ARBA00004651"/>
    </source>
</evidence>
<dbReference type="InterPro" id="IPR002771">
    <property type="entry name" value="Multi_antbiot-R_MarC"/>
</dbReference>